<evidence type="ECO:0000256" key="1">
    <source>
        <dbReference type="SAM" id="Phobius"/>
    </source>
</evidence>
<name>A0A9X4BIS0_9GAMM</name>
<evidence type="ECO:0000313" key="3">
    <source>
        <dbReference type="Proteomes" id="UP001139971"/>
    </source>
</evidence>
<keyword evidence="1" id="KW-0812">Transmembrane</keyword>
<feature type="transmembrane region" description="Helical" evidence="1">
    <location>
        <begin position="55"/>
        <end position="77"/>
    </location>
</feature>
<accession>A0A9X4BIS0</accession>
<sequence>MFALIVTLMIAAALLFGGAFVLLPALVFAPIVLVVALVAGAVAFALWLAFALVRVAFWVVFGVAAAAIGLVALPLVLVGGLGVLFLSLAPVWLPLLAIALVVWAVNRGQRQRLPAGAPN</sequence>
<keyword evidence="1" id="KW-1133">Transmembrane helix</keyword>
<gene>
    <name evidence="2" type="ORF">OD750_015345</name>
</gene>
<dbReference type="Proteomes" id="UP001139971">
    <property type="component" value="Unassembled WGS sequence"/>
</dbReference>
<keyword evidence="1" id="KW-0472">Membrane</keyword>
<keyword evidence="3" id="KW-1185">Reference proteome</keyword>
<protein>
    <submittedName>
        <fullName evidence="2">Uncharacterized protein</fullName>
    </submittedName>
</protein>
<dbReference type="EMBL" id="JAOVZO020000018">
    <property type="protein sequence ID" value="MDC8013918.1"/>
    <property type="molecule type" value="Genomic_DNA"/>
</dbReference>
<reference evidence="2" key="1">
    <citation type="submission" date="2023-02" db="EMBL/GenBank/DDBJ databases">
        <title>Tahibacter soli sp. nov. isolated from soil.</title>
        <authorList>
            <person name="Baek J.H."/>
            <person name="Lee J.K."/>
            <person name="Choi D.G."/>
            <person name="Jeon C.O."/>
        </authorList>
    </citation>
    <scope>NUCLEOTIDE SEQUENCE</scope>
    <source>
        <strain evidence="2">BL</strain>
    </source>
</reference>
<dbReference type="AlphaFoldDB" id="A0A9X4BIS0"/>
<dbReference type="RefSeq" id="WP_263541564.1">
    <property type="nucleotide sequence ID" value="NZ_JAOVZO020000018.1"/>
</dbReference>
<feature type="transmembrane region" description="Helical" evidence="1">
    <location>
        <begin position="83"/>
        <end position="105"/>
    </location>
</feature>
<evidence type="ECO:0000313" key="2">
    <source>
        <dbReference type="EMBL" id="MDC8013918.1"/>
    </source>
</evidence>
<feature type="transmembrane region" description="Helical" evidence="1">
    <location>
        <begin position="27"/>
        <end position="48"/>
    </location>
</feature>
<proteinExistence type="predicted"/>
<comment type="caution">
    <text evidence="2">The sequence shown here is derived from an EMBL/GenBank/DDBJ whole genome shotgun (WGS) entry which is preliminary data.</text>
</comment>
<organism evidence="2 3">
    <name type="scientific">Tahibacter soli</name>
    <dbReference type="NCBI Taxonomy" id="2983605"/>
    <lineage>
        <taxon>Bacteria</taxon>
        <taxon>Pseudomonadati</taxon>
        <taxon>Pseudomonadota</taxon>
        <taxon>Gammaproteobacteria</taxon>
        <taxon>Lysobacterales</taxon>
        <taxon>Rhodanobacteraceae</taxon>
        <taxon>Tahibacter</taxon>
    </lineage>
</organism>